<dbReference type="EMBL" id="QXHD01000003">
    <property type="protein sequence ID" value="NEZ54693.1"/>
    <property type="molecule type" value="Genomic_DNA"/>
</dbReference>
<comment type="caution">
    <text evidence="2">The sequence shown here is derived from an EMBL/GenBank/DDBJ whole genome shotgun (WGS) entry which is preliminary data.</text>
</comment>
<gene>
    <name evidence="2" type="ORF">DXZ20_03090</name>
</gene>
<dbReference type="RefSeq" id="WP_163696347.1">
    <property type="nucleotide sequence ID" value="NZ_QXHD01000003.1"/>
</dbReference>
<feature type="chain" id="PRO_5026880554" evidence="1">
    <location>
        <begin position="27"/>
        <end position="191"/>
    </location>
</feature>
<feature type="signal peptide" evidence="1">
    <location>
        <begin position="1"/>
        <end position="26"/>
    </location>
</feature>
<keyword evidence="1" id="KW-0732">Signal</keyword>
<accession>A0A6M0RFR7</accession>
<name>A0A6M0RFR7_9CYAN</name>
<evidence type="ECO:0000256" key="1">
    <source>
        <dbReference type="SAM" id="SignalP"/>
    </source>
</evidence>
<keyword evidence="3" id="KW-1185">Reference proteome</keyword>
<sequence>MRLLTRPLLILAACVVVLFTGSSLLAQSNEVTVEAIQSETQVPVLIPDETVLAIESPLYPEIIYTGPDGYYVAYGFTENCADAGFCNYARVQGYRIGSTASHFKPDSLDELITERTEVLAEAPHISPDPIETVTLADNSEATVLPWYSYANPGNTEVIVERDGIRYLFAIEMAPNADVISMANSALTSFPE</sequence>
<organism evidence="2 3">
    <name type="scientific">Adonisia turfae CCMR0081</name>
    <dbReference type="NCBI Taxonomy" id="2292702"/>
    <lineage>
        <taxon>Bacteria</taxon>
        <taxon>Bacillati</taxon>
        <taxon>Cyanobacteriota</taxon>
        <taxon>Adonisia</taxon>
        <taxon>Adonisia turfae</taxon>
    </lineage>
</organism>
<evidence type="ECO:0000313" key="2">
    <source>
        <dbReference type="EMBL" id="NEZ54693.1"/>
    </source>
</evidence>
<proteinExistence type="predicted"/>
<protein>
    <submittedName>
        <fullName evidence="2">Uncharacterized protein</fullName>
    </submittedName>
</protein>
<reference evidence="2 3" key="1">
    <citation type="journal article" date="2020" name="Microb. Ecol.">
        <title>Ecogenomics of the Marine Benthic Filamentous Cyanobacterium Adonisia.</title>
        <authorList>
            <person name="Walter J.M."/>
            <person name="Coutinho F.H."/>
            <person name="Leomil L."/>
            <person name="Hargreaves P.I."/>
            <person name="Campeao M.E."/>
            <person name="Vieira V.V."/>
            <person name="Silva B.S."/>
            <person name="Fistarol G.O."/>
            <person name="Salomon P.S."/>
            <person name="Sawabe T."/>
            <person name="Mino S."/>
            <person name="Hosokawa M."/>
            <person name="Miyashita H."/>
            <person name="Maruyama F."/>
            <person name="van Verk M.C."/>
            <person name="Dutilh B.E."/>
            <person name="Thompson C.C."/>
            <person name="Thompson F.L."/>
        </authorList>
    </citation>
    <scope>NUCLEOTIDE SEQUENCE [LARGE SCALE GENOMIC DNA]</scope>
    <source>
        <strain evidence="2 3">CCMR0081</strain>
    </source>
</reference>
<evidence type="ECO:0000313" key="3">
    <source>
        <dbReference type="Proteomes" id="UP000481033"/>
    </source>
</evidence>
<dbReference type="Proteomes" id="UP000481033">
    <property type="component" value="Unassembled WGS sequence"/>
</dbReference>
<dbReference type="AlphaFoldDB" id="A0A6M0RFR7"/>